<evidence type="ECO:0000313" key="2">
    <source>
        <dbReference type="EMBL" id="NUU62429.1"/>
    </source>
</evidence>
<keyword evidence="3" id="KW-1185">Reference proteome</keyword>
<gene>
    <name evidence="2" type="ORF">HPT30_18950</name>
</gene>
<protein>
    <submittedName>
        <fullName evidence="2">Uncharacterized protein</fullName>
    </submittedName>
</protein>
<feature type="compositionally biased region" description="Basic and acidic residues" evidence="1">
    <location>
        <begin position="98"/>
        <end position="108"/>
    </location>
</feature>
<feature type="compositionally biased region" description="Basic and acidic residues" evidence="1">
    <location>
        <begin position="45"/>
        <end position="54"/>
    </location>
</feature>
<dbReference type="AlphaFoldDB" id="A0A850ERR6"/>
<evidence type="ECO:0000256" key="1">
    <source>
        <dbReference type="SAM" id="MobiDB-lite"/>
    </source>
</evidence>
<accession>A0A850ERR6</accession>
<feature type="region of interest" description="Disordered" evidence="1">
    <location>
        <begin position="1"/>
        <end position="54"/>
    </location>
</feature>
<sequence>MLATLRPSLASEPGLPPTEDRGLGGKADYLATLRPSLASEPRLPPTEDRRLGGKAECLRRFARRWLPSLGLPPAEDRGLGQGLGASAAEAPQANPPGEPKKGRSHAEPNHLSANQPSPVEIYLRVSRGLRPLGSPLERGI</sequence>
<name>A0A850ERR6_9BACL</name>
<proteinExistence type="predicted"/>
<organism evidence="2 3">
    <name type="scientific">Paenibacillus agri</name>
    <dbReference type="NCBI Taxonomy" id="2744309"/>
    <lineage>
        <taxon>Bacteria</taxon>
        <taxon>Bacillati</taxon>
        <taxon>Bacillota</taxon>
        <taxon>Bacilli</taxon>
        <taxon>Bacillales</taxon>
        <taxon>Paenibacillaceae</taxon>
        <taxon>Paenibacillus</taxon>
    </lineage>
</organism>
<reference evidence="2" key="1">
    <citation type="submission" date="2020-06" db="EMBL/GenBank/DDBJ databases">
        <title>Paenibacillus sp. nov., isolated from soil.</title>
        <authorList>
            <person name="Seo Y.L."/>
        </authorList>
    </citation>
    <scope>NUCLEOTIDE SEQUENCE [LARGE SCALE GENOMIC DNA]</scope>
    <source>
        <strain evidence="2">JW14</strain>
    </source>
</reference>
<evidence type="ECO:0000313" key="3">
    <source>
        <dbReference type="Proteomes" id="UP000564806"/>
    </source>
</evidence>
<dbReference type="EMBL" id="JABWCS010000214">
    <property type="protein sequence ID" value="NUU62429.1"/>
    <property type="molecule type" value="Genomic_DNA"/>
</dbReference>
<dbReference type="Proteomes" id="UP000564806">
    <property type="component" value="Unassembled WGS sequence"/>
</dbReference>
<comment type="caution">
    <text evidence="2">The sequence shown here is derived from an EMBL/GenBank/DDBJ whole genome shotgun (WGS) entry which is preliminary data.</text>
</comment>
<feature type="region of interest" description="Disordered" evidence="1">
    <location>
        <begin position="68"/>
        <end position="119"/>
    </location>
</feature>
<dbReference type="RefSeq" id="WP_175372892.1">
    <property type="nucleotide sequence ID" value="NZ_JABWCS010000214.1"/>
</dbReference>